<feature type="non-terminal residue" evidence="1">
    <location>
        <position position="113"/>
    </location>
</feature>
<dbReference type="Proteomes" id="UP001432027">
    <property type="component" value="Unassembled WGS sequence"/>
</dbReference>
<sequence>GRLDREFPVRSHHGIDEGRSLVKMKRRCRRSHQWRWRGARSIEGVRSTARPRGHLCSRGRRDDVMCGRAGREMRDEGGAGWPGLLLINFPLHTLHRPSHHISTALTSSGITAV</sequence>
<proteinExistence type="predicted"/>
<organism evidence="1 2">
    <name type="scientific">Pristionchus entomophagus</name>
    <dbReference type="NCBI Taxonomy" id="358040"/>
    <lineage>
        <taxon>Eukaryota</taxon>
        <taxon>Metazoa</taxon>
        <taxon>Ecdysozoa</taxon>
        <taxon>Nematoda</taxon>
        <taxon>Chromadorea</taxon>
        <taxon>Rhabditida</taxon>
        <taxon>Rhabditina</taxon>
        <taxon>Diplogasteromorpha</taxon>
        <taxon>Diplogasteroidea</taxon>
        <taxon>Neodiplogasteridae</taxon>
        <taxon>Pristionchus</taxon>
    </lineage>
</organism>
<comment type="caution">
    <text evidence="1">The sequence shown here is derived from an EMBL/GenBank/DDBJ whole genome shotgun (WGS) entry which is preliminary data.</text>
</comment>
<protein>
    <recommendedName>
        <fullName evidence="3">Ribosomal protein</fullName>
    </recommendedName>
</protein>
<accession>A0AAV5SQP0</accession>
<dbReference type="AlphaFoldDB" id="A0AAV5SQP0"/>
<evidence type="ECO:0008006" key="3">
    <source>
        <dbReference type="Google" id="ProtNLM"/>
    </source>
</evidence>
<name>A0AAV5SQP0_9BILA</name>
<dbReference type="EMBL" id="BTSX01000002">
    <property type="protein sequence ID" value="GMS84443.1"/>
    <property type="molecule type" value="Genomic_DNA"/>
</dbReference>
<reference evidence="1" key="1">
    <citation type="submission" date="2023-10" db="EMBL/GenBank/DDBJ databases">
        <title>Genome assembly of Pristionchus species.</title>
        <authorList>
            <person name="Yoshida K."/>
            <person name="Sommer R.J."/>
        </authorList>
    </citation>
    <scope>NUCLEOTIDE SEQUENCE</scope>
    <source>
        <strain evidence="1">RS0144</strain>
    </source>
</reference>
<gene>
    <name evidence="1" type="ORF">PENTCL1PPCAC_6618</name>
</gene>
<keyword evidence="2" id="KW-1185">Reference proteome</keyword>
<evidence type="ECO:0000313" key="2">
    <source>
        <dbReference type="Proteomes" id="UP001432027"/>
    </source>
</evidence>
<evidence type="ECO:0000313" key="1">
    <source>
        <dbReference type="EMBL" id="GMS84443.1"/>
    </source>
</evidence>
<feature type="non-terminal residue" evidence="1">
    <location>
        <position position="1"/>
    </location>
</feature>